<evidence type="ECO:0000313" key="1">
    <source>
        <dbReference type="EMBL" id="ELP65799.1"/>
    </source>
</evidence>
<comment type="caution">
    <text evidence="1">The sequence shown here is derived from an EMBL/GenBank/DDBJ whole genome shotgun (WGS) entry which is preliminary data.</text>
</comment>
<dbReference type="Gene3D" id="1.10.287.1080">
    <property type="entry name" value="MazG-like"/>
    <property type="match status" value="1"/>
</dbReference>
<dbReference type="SUPFAM" id="SSF101386">
    <property type="entry name" value="all-alpha NTP pyrophosphatases"/>
    <property type="match status" value="1"/>
</dbReference>
<dbReference type="GeneID" id="97407460"/>
<dbReference type="Proteomes" id="UP000010931">
    <property type="component" value="Unassembled WGS sequence"/>
</dbReference>
<dbReference type="PATRIC" id="fig|698760.3.peg.5260"/>
<organism evidence="1 2">
    <name type="scientific">Streptomyces turgidiscabies (strain Car8)</name>
    <dbReference type="NCBI Taxonomy" id="698760"/>
    <lineage>
        <taxon>Bacteria</taxon>
        <taxon>Bacillati</taxon>
        <taxon>Actinomycetota</taxon>
        <taxon>Actinomycetes</taxon>
        <taxon>Kitasatosporales</taxon>
        <taxon>Streptomycetaceae</taxon>
        <taxon>Streptomyces</taxon>
    </lineage>
</organism>
<dbReference type="STRING" id="85558.T45_09213"/>
<evidence type="ECO:0008006" key="3">
    <source>
        <dbReference type="Google" id="ProtNLM"/>
    </source>
</evidence>
<dbReference type="EMBL" id="AEJB01000361">
    <property type="protein sequence ID" value="ELP65799.1"/>
    <property type="molecule type" value="Genomic_DNA"/>
</dbReference>
<protein>
    <recommendedName>
        <fullName evidence="3">NTP pyrophosphohydrolase MazG putative catalytic core domain-containing protein</fullName>
    </recommendedName>
</protein>
<keyword evidence="2" id="KW-1185">Reference proteome</keyword>
<gene>
    <name evidence="1" type="ORF">STRTUCAR8_01725</name>
</gene>
<dbReference type="AlphaFoldDB" id="L7F3T3"/>
<name>L7F3T3_STRT8</name>
<dbReference type="InterPro" id="IPR044548">
    <property type="entry name" value="AF0060_NTP-PPase_MazG-like"/>
</dbReference>
<sequence length="120" mass="12997">MHAIPWDTIHQLARRFNEHDTALGLGREEQWTLQVLKIAEETGEASQAVIGARGTNPRKAKAPWAHAHAEVADVAITALVALARMRPDDAAEYLDRHLAAKSANFLPASPPELPAPAEPA</sequence>
<dbReference type="RefSeq" id="WP_006378724.1">
    <property type="nucleotide sequence ID" value="NZ_AEJB01000361.1"/>
</dbReference>
<dbReference type="CDD" id="cd11533">
    <property type="entry name" value="NTP-PPase_Af0060_like"/>
    <property type="match status" value="1"/>
</dbReference>
<reference evidence="1 2" key="1">
    <citation type="journal article" date="2011" name="Plasmid">
        <title>Streptomyces turgidiscabies Car8 contains a modular pathogenicity island that shares virulence genes with other actinobacterial plant pathogens.</title>
        <authorList>
            <person name="Huguet-Tapia J.C."/>
            <person name="Badger J.H."/>
            <person name="Loria R."/>
            <person name="Pettis G.S."/>
        </authorList>
    </citation>
    <scope>NUCLEOTIDE SEQUENCE [LARGE SCALE GENOMIC DNA]</scope>
    <source>
        <strain evidence="1 2">Car8</strain>
    </source>
</reference>
<accession>L7F3T3</accession>
<proteinExistence type="predicted"/>
<evidence type="ECO:0000313" key="2">
    <source>
        <dbReference type="Proteomes" id="UP000010931"/>
    </source>
</evidence>